<reference evidence="2" key="1">
    <citation type="submission" date="2022-01" db="EMBL/GenBank/DDBJ databases">
        <authorList>
            <person name="King R."/>
        </authorList>
    </citation>
    <scope>NUCLEOTIDE SEQUENCE</scope>
</reference>
<dbReference type="OrthoDB" id="8951118at2759"/>
<dbReference type="SMART" id="SM00355">
    <property type="entry name" value="ZnF_C2H2"/>
    <property type="match status" value="2"/>
</dbReference>
<evidence type="ECO:0000313" key="2">
    <source>
        <dbReference type="EMBL" id="CAG9771481.1"/>
    </source>
</evidence>
<evidence type="ECO:0000259" key="1">
    <source>
        <dbReference type="PROSITE" id="PS51184"/>
    </source>
</evidence>
<dbReference type="InterPro" id="IPR003347">
    <property type="entry name" value="JmjC_dom"/>
</dbReference>
<sequence length="365" mass="40614">MSSRVINASDARATLMREVFEPLSADVVSAAAGHPCIPNSQAALGMLFDAFQERYIGLSRGRGAGDADAPPPVDYFRNLTIPQMDSKLHAATEKSSLISPLLHRDVDVMPGINESMYYLAKTGSYCEMHYEDGGLPSLNLLRCLIPNGTPFATTTDGASPPLPAQGAEAEGVADNPQPVERFGKIWLFVHDKNQILNALHDEVRRLLCPLSDTTPKRCVNFNHKDILITRAFLHQYQLPYSLVGQALGDIIFIKSGIFHQVINIDNCFNEAVNFGTPNWNLHADLTHLCRCPQEKISNIAKNTKVLVATRTATIKIYDCPIDGCAAQFCLQKNLDQHMIQVHDHRFSCPVCHQKYRSRQILKRHI</sequence>
<dbReference type="SUPFAM" id="SSF51197">
    <property type="entry name" value="Clavaminate synthase-like"/>
    <property type="match status" value="1"/>
</dbReference>
<protein>
    <recommendedName>
        <fullName evidence="1">JmjC domain-containing protein</fullName>
    </recommendedName>
</protein>
<dbReference type="PROSITE" id="PS51184">
    <property type="entry name" value="JMJC"/>
    <property type="match status" value="1"/>
</dbReference>
<dbReference type="SMART" id="SM00558">
    <property type="entry name" value="JmjC"/>
    <property type="match status" value="1"/>
</dbReference>
<dbReference type="AlphaFoldDB" id="A0A9N9N0I3"/>
<evidence type="ECO:0000313" key="3">
    <source>
        <dbReference type="Proteomes" id="UP001152799"/>
    </source>
</evidence>
<proteinExistence type="predicted"/>
<gene>
    <name evidence="2" type="ORF">CEUTPL_LOCUS11913</name>
</gene>
<dbReference type="Gene3D" id="2.60.120.650">
    <property type="entry name" value="Cupin"/>
    <property type="match status" value="1"/>
</dbReference>
<feature type="domain" description="JmjC" evidence="1">
    <location>
        <begin position="70"/>
        <end position="291"/>
    </location>
</feature>
<dbReference type="EMBL" id="OU892283">
    <property type="protein sequence ID" value="CAG9771481.1"/>
    <property type="molecule type" value="Genomic_DNA"/>
</dbReference>
<name>A0A9N9N0I3_9CUCU</name>
<accession>A0A9N9N0I3</accession>
<dbReference type="PROSITE" id="PS00028">
    <property type="entry name" value="ZINC_FINGER_C2H2_1"/>
    <property type="match status" value="1"/>
</dbReference>
<dbReference type="InterPro" id="IPR013087">
    <property type="entry name" value="Znf_C2H2_type"/>
</dbReference>
<keyword evidence="3" id="KW-1185">Reference proteome</keyword>
<organism evidence="2 3">
    <name type="scientific">Ceutorhynchus assimilis</name>
    <name type="common">cabbage seed weevil</name>
    <dbReference type="NCBI Taxonomy" id="467358"/>
    <lineage>
        <taxon>Eukaryota</taxon>
        <taxon>Metazoa</taxon>
        <taxon>Ecdysozoa</taxon>
        <taxon>Arthropoda</taxon>
        <taxon>Hexapoda</taxon>
        <taxon>Insecta</taxon>
        <taxon>Pterygota</taxon>
        <taxon>Neoptera</taxon>
        <taxon>Endopterygota</taxon>
        <taxon>Coleoptera</taxon>
        <taxon>Polyphaga</taxon>
        <taxon>Cucujiformia</taxon>
        <taxon>Curculionidae</taxon>
        <taxon>Ceutorhynchinae</taxon>
        <taxon>Ceutorhynchus</taxon>
    </lineage>
</organism>
<dbReference type="Proteomes" id="UP001152799">
    <property type="component" value="Chromosome 7"/>
</dbReference>
<dbReference type="Pfam" id="PF02373">
    <property type="entry name" value="JmjC"/>
    <property type="match status" value="1"/>
</dbReference>
<dbReference type="Gene3D" id="3.30.160.60">
    <property type="entry name" value="Classic Zinc Finger"/>
    <property type="match status" value="1"/>
</dbReference>